<protein>
    <submittedName>
        <fullName evidence="2">Uncharacterized protein</fullName>
    </submittedName>
</protein>
<accession>A0AA40BTE5</accession>
<comment type="caution">
    <text evidence="2">The sequence shown here is derived from an EMBL/GenBank/DDBJ whole genome shotgun (WGS) entry which is preliminary data.</text>
</comment>
<sequence>MLFVASSQKDSSNTSPSAVKSGEGALPSVHAEVFIGFPKSDDFYLILANVPEGTTWHHVKDFLKGQADLELDTYINLHGVRNDSGWIRVVGYRAFRQVKRIFQQSIFRGQQAVVRDPGYQR</sequence>
<proteinExistence type="predicted"/>
<name>A0AA40BTE5_9PEZI</name>
<feature type="compositionally biased region" description="Polar residues" evidence="1">
    <location>
        <begin position="1"/>
        <end position="18"/>
    </location>
</feature>
<gene>
    <name evidence="2" type="ORF">B0T18DRAFT_392948</name>
</gene>
<dbReference type="Proteomes" id="UP001172155">
    <property type="component" value="Unassembled WGS sequence"/>
</dbReference>
<organism evidence="2 3">
    <name type="scientific">Schizothecium vesticola</name>
    <dbReference type="NCBI Taxonomy" id="314040"/>
    <lineage>
        <taxon>Eukaryota</taxon>
        <taxon>Fungi</taxon>
        <taxon>Dikarya</taxon>
        <taxon>Ascomycota</taxon>
        <taxon>Pezizomycotina</taxon>
        <taxon>Sordariomycetes</taxon>
        <taxon>Sordariomycetidae</taxon>
        <taxon>Sordariales</taxon>
        <taxon>Schizotheciaceae</taxon>
        <taxon>Schizothecium</taxon>
    </lineage>
</organism>
<evidence type="ECO:0000256" key="1">
    <source>
        <dbReference type="SAM" id="MobiDB-lite"/>
    </source>
</evidence>
<evidence type="ECO:0000313" key="3">
    <source>
        <dbReference type="Proteomes" id="UP001172155"/>
    </source>
</evidence>
<dbReference type="AlphaFoldDB" id="A0AA40BTE5"/>
<reference evidence="2" key="1">
    <citation type="submission" date="2023-06" db="EMBL/GenBank/DDBJ databases">
        <title>Genome-scale phylogeny and comparative genomics of the fungal order Sordariales.</title>
        <authorList>
            <consortium name="Lawrence Berkeley National Laboratory"/>
            <person name="Hensen N."/>
            <person name="Bonometti L."/>
            <person name="Westerberg I."/>
            <person name="Brannstrom I.O."/>
            <person name="Guillou S."/>
            <person name="Cros-Aarteil S."/>
            <person name="Calhoun S."/>
            <person name="Haridas S."/>
            <person name="Kuo A."/>
            <person name="Mondo S."/>
            <person name="Pangilinan J."/>
            <person name="Riley R."/>
            <person name="LaButti K."/>
            <person name="Andreopoulos B."/>
            <person name="Lipzen A."/>
            <person name="Chen C."/>
            <person name="Yanf M."/>
            <person name="Daum C."/>
            <person name="Ng V."/>
            <person name="Clum A."/>
            <person name="Steindorff A."/>
            <person name="Ohm R."/>
            <person name="Martin F."/>
            <person name="Silar P."/>
            <person name="Natvig D."/>
            <person name="Lalanne C."/>
            <person name="Gautier V."/>
            <person name="Ament-velasquez S.L."/>
            <person name="Kruys A."/>
            <person name="Hutchinson M.I."/>
            <person name="Powell A.J."/>
            <person name="Barry K."/>
            <person name="Miller A.N."/>
            <person name="Grigoriev I.V."/>
            <person name="Debuchy R."/>
            <person name="Gladieux P."/>
            <person name="Thoren M.H."/>
            <person name="Johannesson H."/>
        </authorList>
    </citation>
    <scope>NUCLEOTIDE SEQUENCE</scope>
    <source>
        <strain evidence="2">SMH3187-1</strain>
    </source>
</reference>
<keyword evidence="3" id="KW-1185">Reference proteome</keyword>
<evidence type="ECO:0000313" key="2">
    <source>
        <dbReference type="EMBL" id="KAK0740050.1"/>
    </source>
</evidence>
<feature type="region of interest" description="Disordered" evidence="1">
    <location>
        <begin position="1"/>
        <end position="23"/>
    </location>
</feature>
<dbReference type="EMBL" id="JAUKUD010000006">
    <property type="protein sequence ID" value="KAK0740050.1"/>
    <property type="molecule type" value="Genomic_DNA"/>
</dbReference>